<evidence type="ECO:0000256" key="1">
    <source>
        <dbReference type="SAM" id="MobiDB-lite"/>
    </source>
</evidence>
<dbReference type="Proteomes" id="UP000046393">
    <property type="component" value="Unplaced"/>
</dbReference>
<evidence type="ECO:0000313" key="2">
    <source>
        <dbReference type="Proteomes" id="UP000046393"/>
    </source>
</evidence>
<organism evidence="2 3">
    <name type="scientific">Syphacia muris</name>
    <dbReference type="NCBI Taxonomy" id="451379"/>
    <lineage>
        <taxon>Eukaryota</taxon>
        <taxon>Metazoa</taxon>
        <taxon>Ecdysozoa</taxon>
        <taxon>Nematoda</taxon>
        <taxon>Chromadorea</taxon>
        <taxon>Rhabditida</taxon>
        <taxon>Spirurina</taxon>
        <taxon>Oxyuridomorpha</taxon>
        <taxon>Oxyuroidea</taxon>
        <taxon>Oxyuridae</taxon>
        <taxon>Syphacia</taxon>
    </lineage>
</organism>
<evidence type="ECO:0000313" key="3">
    <source>
        <dbReference type="WBParaSite" id="SMUV_0000305901-mRNA-1"/>
    </source>
</evidence>
<feature type="region of interest" description="Disordered" evidence="1">
    <location>
        <begin position="250"/>
        <end position="333"/>
    </location>
</feature>
<feature type="compositionally biased region" description="Acidic residues" evidence="1">
    <location>
        <begin position="306"/>
        <end position="323"/>
    </location>
</feature>
<dbReference type="WBParaSite" id="SMUV_0000305901-mRNA-1">
    <property type="protein sequence ID" value="SMUV_0000305901-mRNA-1"/>
    <property type="gene ID" value="SMUV_0000305901"/>
</dbReference>
<reference evidence="3" key="1">
    <citation type="submission" date="2017-02" db="UniProtKB">
        <authorList>
            <consortium name="WormBaseParasite"/>
        </authorList>
    </citation>
    <scope>IDENTIFICATION</scope>
</reference>
<feature type="compositionally biased region" description="Low complexity" evidence="1">
    <location>
        <begin position="271"/>
        <end position="284"/>
    </location>
</feature>
<dbReference type="AlphaFoldDB" id="A0A0N5AFK1"/>
<feature type="compositionally biased region" description="Polar residues" evidence="1">
    <location>
        <begin position="285"/>
        <end position="303"/>
    </location>
</feature>
<protein>
    <submittedName>
        <fullName evidence="3">WRKY domain-containing protein</fullName>
    </submittedName>
</protein>
<keyword evidence="2" id="KW-1185">Reference proteome</keyword>
<sequence length="400" mass="45147">MFTARCLEYPLDASRFPPSAASTSGNLNVTPLGHRDKRRFYVKKTCIGINEFKEWEDLLGDSWYRHHNKVNNIVYYHCKHEPCYASMKAKVMVECVQLYVTEEGHTHPPYANDFTTPLTFSPVSSQSGDFETNGFKAQSGNGVMPAIPSQKRKRQSEELFQQPVFNQQIFLNELLRMQNDNRDLKVEENSCSCADNDTPVSTSTDVKTELYQATSLSTGDKPIENASTSDSLHCGDAAMSVGILPMQCNDDGKNLQKPQTAATLDGNPCRQSSPSSSPEEQNSNLATSSMSSKQLLPVKNTNYKESDDDFSNSEDSFDNDIDSSPDRAPFSGMKSVDKKDLFSMLKYEIEGKPIHRRLKHLRKLKHQLYYFLEMEELKCLASRVPPTTKYEDIFKSNKSS</sequence>
<name>A0A0N5AFK1_9BILA</name>
<proteinExistence type="predicted"/>
<accession>A0A0N5AFK1</accession>